<name>A0A2P2NJA9_RHIMU</name>
<organism evidence="1">
    <name type="scientific">Rhizophora mucronata</name>
    <name type="common">Asiatic mangrove</name>
    <dbReference type="NCBI Taxonomy" id="61149"/>
    <lineage>
        <taxon>Eukaryota</taxon>
        <taxon>Viridiplantae</taxon>
        <taxon>Streptophyta</taxon>
        <taxon>Embryophyta</taxon>
        <taxon>Tracheophyta</taxon>
        <taxon>Spermatophyta</taxon>
        <taxon>Magnoliopsida</taxon>
        <taxon>eudicotyledons</taxon>
        <taxon>Gunneridae</taxon>
        <taxon>Pentapetalae</taxon>
        <taxon>rosids</taxon>
        <taxon>fabids</taxon>
        <taxon>Malpighiales</taxon>
        <taxon>Rhizophoraceae</taxon>
        <taxon>Rhizophora</taxon>
    </lineage>
</organism>
<proteinExistence type="predicted"/>
<dbReference type="AlphaFoldDB" id="A0A2P2NJA9"/>
<reference evidence="1" key="1">
    <citation type="submission" date="2018-02" db="EMBL/GenBank/DDBJ databases">
        <title>Rhizophora mucronata_Transcriptome.</title>
        <authorList>
            <person name="Meera S.P."/>
            <person name="Sreeshan A."/>
            <person name="Augustine A."/>
        </authorList>
    </citation>
    <scope>NUCLEOTIDE SEQUENCE</scope>
    <source>
        <tissue evidence="1">Leaf</tissue>
    </source>
</reference>
<accession>A0A2P2NJA9</accession>
<protein>
    <submittedName>
        <fullName evidence="1">Uncharacterized protein</fullName>
    </submittedName>
</protein>
<dbReference type="EMBL" id="GGEC01062092">
    <property type="protein sequence ID" value="MBX42576.1"/>
    <property type="molecule type" value="Transcribed_RNA"/>
</dbReference>
<evidence type="ECO:0000313" key="1">
    <source>
        <dbReference type="EMBL" id="MBX42576.1"/>
    </source>
</evidence>
<sequence length="16" mass="1885">MPCVLMIVNLLIQNFH</sequence>